<dbReference type="EC" id="4.1.2.17" evidence="5"/>
<gene>
    <name evidence="5" type="ORF">FWJ32_11080</name>
</gene>
<dbReference type="FunFam" id="3.40.225.10:FF:000005">
    <property type="entry name" value="L-fuculose phosphate aldolase"/>
    <property type="match status" value="1"/>
</dbReference>
<sequence>MLLEEERNLIVAYGKNLITHNLTTGTGGNLSIFNKKEGLMAISPSGIDYFETKPEDVVIMDLEGKIVDGTRKPSSEYEMHRIFYRKREDVGAVVHTHSTYSTVISCLRWTIPAVHYLVAFAGKDVRCAEYATFGTREIAENAFEGMKDRNAVLLANHGLLAVGPDLPSAFNTAEEVEFCAEIYYRTKCIGEPVVLPDDEMELMMEKFKTYGQKR</sequence>
<dbReference type="InterPro" id="IPR001303">
    <property type="entry name" value="Aldolase_II/adducin_N"/>
</dbReference>
<dbReference type="GO" id="GO:0046914">
    <property type="term" value="F:transition metal ion binding"/>
    <property type="evidence" value="ECO:0007669"/>
    <property type="project" value="UniProtKB-ARBA"/>
</dbReference>
<keyword evidence="6" id="KW-1185">Reference proteome</keyword>
<evidence type="ECO:0000256" key="3">
    <source>
        <dbReference type="ARBA" id="ARBA00023239"/>
    </source>
</evidence>
<evidence type="ECO:0000256" key="2">
    <source>
        <dbReference type="ARBA" id="ARBA00022723"/>
    </source>
</evidence>
<comment type="pathway">
    <text evidence="1">Carbohydrate degradation.</text>
</comment>
<dbReference type="AlphaFoldDB" id="A0A5D8Q9H8"/>
<protein>
    <submittedName>
        <fullName evidence="5">L-fuculose-phosphate aldolase</fullName>
        <ecNumber evidence="5">4.1.2.17</ecNumber>
    </submittedName>
</protein>
<organism evidence="5 6">
    <name type="scientific">Calorimonas adulescens</name>
    <dbReference type="NCBI Taxonomy" id="2606906"/>
    <lineage>
        <taxon>Bacteria</taxon>
        <taxon>Bacillati</taxon>
        <taxon>Bacillota</taxon>
        <taxon>Clostridia</taxon>
        <taxon>Thermoanaerobacterales</taxon>
        <taxon>Thermoanaerobacteraceae</taxon>
        <taxon>Calorimonas</taxon>
    </lineage>
</organism>
<dbReference type="RefSeq" id="WP_149546017.1">
    <property type="nucleotide sequence ID" value="NZ_VTPS01000019.1"/>
</dbReference>
<reference evidence="5 6" key="1">
    <citation type="submission" date="2019-08" db="EMBL/GenBank/DDBJ databases">
        <title>Calorimonas adulescens gen. nov., sp. nov., an anaerobic thermophilic bacterium from Sakhalin hot spring.</title>
        <authorList>
            <person name="Khomyakova M.A."/>
            <person name="Merkel A.Y."/>
            <person name="Novikov A."/>
            <person name="Bonch-Osmolovskaya E.A."/>
            <person name="Slobodkin A.I."/>
        </authorList>
    </citation>
    <scope>NUCLEOTIDE SEQUENCE [LARGE SCALE GENOMIC DNA]</scope>
    <source>
        <strain evidence="5 6">A05MB</strain>
    </source>
</reference>
<comment type="caution">
    <text evidence="5">The sequence shown here is derived from an EMBL/GenBank/DDBJ whole genome shotgun (WGS) entry which is preliminary data.</text>
</comment>
<evidence type="ECO:0000313" key="5">
    <source>
        <dbReference type="EMBL" id="TZE81037.1"/>
    </source>
</evidence>
<dbReference type="SUPFAM" id="SSF53639">
    <property type="entry name" value="AraD/HMP-PK domain-like"/>
    <property type="match status" value="1"/>
</dbReference>
<dbReference type="Proteomes" id="UP000322976">
    <property type="component" value="Unassembled WGS sequence"/>
</dbReference>
<dbReference type="Gene3D" id="3.40.225.10">
    <property type="entry name" value="Class II aldolase/adducin N-terminal domain"/>
    <property type="match status" value="1"/>
</dbReference>
<dbReference type="NCBIfam" id="NF005302">
    <property type="entry name" value="PRK06833.1"/>
    <property type="match status" value="1"/>
</dbReference>
<name>A0A5D8Q9H8_9THEO</name>
<dbReference type="EMBL" id="VTPS01000019">
    <property type="protein sequence ID" value="TZE81037.1"/>
    <property type="molecule type" value="Genomic_DNA"/>
</dbReference>
<keyword evidence="2" id="KW-0479">Metal-binding</keyword>
<keyword evidence="3 5" id="KW-0456">Lyase</keyword>
<dbReference type="PANTHER" id="PTHR22789">
    <property type="entry name" value="FUCULOSE PHOSPHATE ALDOLASE"/>
    <property type="match status" value="1"/>
</dbReference>
<dbReference type="PANTHER" id="PTHR22789:SF0">
    <property type="entry name" value="3-OXO-TETRONATE 4-PHOSPHATE DECARBOXYLASE-RELATED"/>
    <property type="match status" value="1"/>
</dbReference>
<proteinExistence type="predicted"/>
<dbReference type="InterPro" id="IPR050197">
    <property type="entry name" value="Aldolase_class_II_sugar_metab"/>
</dbReference>
<dbReference type="GO" id="GO:0008738">
    <property type="term" value="F:L-fuculose-phosphate aldolase activity"/>
    <property type="evidence" value="ECO:0007669"/>
    <property type="project" value="UniProtKB-EC"/>
</dbReference>
<dbReference type="GO" id="GO:0005829">
    <property type="term" value="C:cytosol"/>
    <property type="evidence" value="ECO:0007669"/>
    <property type="project" value="TreeGrafter"/>
</dbReference>
<dbReference type="GO" id="GO:0019323">
    <property type="term" value="P:pentose catabolic process"/>
    <property type="evidence" value="ECO:0007669"/>
    <property type="project" value="TreeGrafter"/>
</dbReference>
<evidence type="ECO:0000259" key="4">
    <source>
        <dbReference type="SMART" id="SM01007"/>
    </source>
</evidence>
<dbReference type="InterPro" id="IPR036409">
    <property type="entry name" value="Aldolase_II/adducin_N_sf"/>
</dbReference>
<evidence type="ECO:0000313" key="6">
    <source>
        <dbReference type="Proteomes" id="UP000322976"/>
    </source>
</evidence>
<dbReference type="SMART" id="SM01007">
    <property type="entry name" value="Aldolase_II"/>
    <property type="match status" value="1"/>
</dbReference>
<feature type="domain" description="Class II aldolase/adducin N-terminal" evidence="4">
    <location>
        <begin position="8"/>
        <end position="184"/>
    </location>
</feature>
<dbReference type="Pfam" id="PF00596">
    <property type="entry name" value="Aldolase_II"/>
    <property type="match status" value="1"/>
</dbReference>
<accession>A0A5D8Q9H8</accession>
<evidence type="ECO:0000256" key="1">
    <source>
        <dbReference type="ARBA" id="ARBA00004921"/>
    </source>
</evidence>